<name>A0A430R8B5_THESC</name>
<dbReference type="EMBL" id="PELP01000222">
    <property type="protein sequence ID" value="RTH03676.1"/>
    <property type="molecule type" value="Genomic_DNA"/>
</dbReference>
<reference evidence="2 3" key="1">
    <citation type="journal article" date="2019" name="Extremophiles">
        <title>Biogeography of thermophiles and predominance of Thermus scotoductus in domestic water heaters.</title>
        <authorList>
            <person name="Wilpiszeski R.L."/>
            <person name="Zhang Z."/>
            <person name="House C.H."/>
        </authorList>
    </citation>
    <scope>NUCLEOTIDE SEQUENCE [LARGE SCALE GENOMIC DNA]</scope>
    <source>
        <strain evidence="2 3">34_S34</strain>
    </source>
</reference>
<organism evidence="2 3">
    <name type="scientific">Thermus scotoductus</name>
    <dbReference type="NCBI Taxonomy" id="37636"/>
    <lineage>
        <taxon>Bacteria</taxon>
        <taxon>Thermotogati</taxon>
        <taxon>Deinococcota</taxon>
        <taxon>Deinococci</taxon>
        <taxon>Thermales</taxon>
        <taxon>Thermaceae</taxon>
        <taxon>Thermus</taxon>
    </lineage>
</organism>
<dbReference type="Proteomes" id="UP000286734">
    <property type="component" value="Unassembled WGS sequence"/>
</dbReference>
<evidence type="ECO:0000313" key="3">
    <source>
        <dbReference type="Proteomes" id="UP000286734"/>
    </source>
</evidence>
<gene>
    <name evidence="2" type="ORF">CSW47_08250</name>
</gene>
<feature type="region of interest" description="Disordered" evidence="1">
    <location>
        <begin position="144"/>
        <end position="172"/>
    </location>
</feature>
<dbReference type="AlphaFoldDB" id="A0A430R8B5"/>
<proteinExistence type="predicted"/>
<sequence length="172" mass="19175">MRNKRELVVKILEVLRSDTFLGKALILGYKVLLNREFERFEYLLKKGRVGEAGVMALVLAHSPYAYKLPNRKAPREGWRELVPVVEAVMLTGDVGAVEAVVRLRAEGDEAEVLFLLELLAAEASPGDLLDAVLRLARHLPEDRRHKASEPVAPYVGPSGKQTDSRKQEVTHA</sequence>
<evidence type="ECO:0000256" key="1">
    <source>
        <dbReference type="SAM" id="MobiDB-lite"/>
    </source>
</evidence>
<comment type="caution">
    <text evidence="2">The sequence shown here is derived from an EMBL/GenBank/DDBJ whole genome shotgun (WGS) entry which is preliminary data.</text>
</comment>
<feature type="compositionally biased region" description="Basic and acidic residues" evidence="1">
    <location>
        <begin position="162"/>
        <end position="172"/>
    </location>
</feature>
<evidence type="ECO:0000313" key="2">
    <source>
        <dbReference type="EMBL" id="RTH03676.1"/>
    </source>
</evidence>
<protein>
    <submittedName>
        <fullName evidence="2">Uncharacterized protein</fullName>
    </submittedName>
</protein>
<accession>A0A430R8B5</accession>